<feature type="domain" description="PiggyBac transposable element-derived protein" evidence="3">
    <location>
        <begin position="95"/>
        <end position="443"/>
    </location>
</feature>
<evidence type="ECO:0000259" key="2">
    <source>
        <dbReference type="Pfam" id="PF13842"/>
    </source>
</evidence>
<dbReference type="InterPro" id="IPR032718">
    <property type="entry name" value="PGBD4_Znf_C"/>
</dbReference>
<feature type="domain" description="PiggyBac transposable element-derived protein 4 C-terminal zinc-finger" evidence="2">
    <location>
        <begin position="499"/>
        <end position="551"/>
    </location>
</feature>
<evidence type="ECO:0008006" key="6">
    <source>
        <dbReference type="Google" id="ProtNLM"/>
    </source>
</evidence>
<dbReference type="InterPro" id="IPR029526">
    <property type="entry name" value="PGBD"/>
</dbReference>
<dbReference type="PANTHER" id="PTHR46599">
    <property type="entry name" value="PIGGYBAC TRANSPOSABLE ELEMENT-DERIVED PROTEIN 4"/>
    <property type="match status" value="1"/>
</dbReference>
<name>A0AAE0YIP0_9GAST</name>
<accession>A0AAE0YIP0</accession>
<keyword evidence="5" id="KW-1185">Reference proteome</keyword>
<dbReference type="PANTHER" id="PTHR46599:SF2">
    <property type="entry name" value="PIGGYBAC TRANSPOSABLE ELEMENT-DERIVED PROTEIN 4-LIKE"/>
    <property type="match status" value="1"/>
</dbReference>
<protein>
    <recommendedName>
        <fullName evidence="6">PiggyBac transposable element-derived protein domain-containing protein</fullName>
    </recommendedName>
</protein>
<proteinExistence type="predicted"/>
<comment type="caution">
    <text evidence="4">The sequence shown here is derived from an EMBL/GenBank/DDBJ whole genome shotgun (WGS) entry which is preliminary data.</text>
</comment>
<reference evidence="4" key="1">
    <citation type="journal article" date="2023" name="G3 (Bethesda)">
        <title>A reference genome for the long-term kleptoplast-retaining sea slug Elysia crispata morphotype clarki.</title>
        <authorList>
            <person name="Eastman K.E."/>
            <person name="Pendleton A.L."/>
            <person name="Shaikh M.A."/>
            <person name="Suttiyut T."/>
            <person name="Ogas R."/>
            <person name="Tomko P."/>
            <person name="Gavelis G."/>
            <person name="Widhalm J.R."/>
            <person name="Wisecaver J.H."/>
        </authorList>
    </citation>
    <scope>NUCLEOTIDE SEQUENCE</scope>
    <source>
        <strain evidence="4">ECLA1</strain>
    </source>
</reference>
<dbReference type="AlphaFoldDB" id="A0AAE0YIP0"/>
<sequence length="562" mass="64095">MADVNSDTELDYESDVDISPENDFLEDVEPDDDGAEVAAAATQPAHAAVPADAAQVAAPALNGEDGDWSPEATDIIIQDFTEHTGPRHNLGPHACPLDFFWLMFPIALLTILVEETNRYAQQCIMRIPNSSWYDTDINEMRAFLAIQIIFGIKQQPQLWMYWSEDRRFNDAWVSGIMTIQRFKNLSRYFHCRDTSATPPRGSENYDPLFKVRNVIQTTQRTFNECFQVCRDLSVDECMVAFKGRLSFKQYMPAKPTKWGIKIWSVCDARLGYCVGYDVYTGKASRKNPRKPLGFEVVDSLCSPHFGKGHHVYVDRFFNSVDLAEHLSENGTYLCGTIMSNRKGLPPAMKRKMKTKGELMQLQKGNLVTTAFHDKRTVHLLSTNQIMGTAEDGRPLVLSDYNKYMGGVDKLDQQLSYYPVGRPGKKWWRYIVWHIINTAVYNAFIIWNKSAHNFPILKTYDHMMFRCDIADGLINGFCSRKLPGRKATRLQAIPEGTIKHHVISKIAGRKRSCVLCSLEKRKTPKGYPIETSFICKFCDVPLCKKLCFSKYHELGMNINEYCG</sequence>
<dbReference type="Proteomes" id="UP001283361">
    <property type="component" value="Unassembled WGS sequence"/>
</dbReference>
<organism evidence="4 5">
    <name type="scientific">Elysia crispata</name>
    <name type="common">lettuce slug</name>
    <dbReference type="NCBI Taxonomy" id="231223"/>
    <lineage>
        <taxon>Eukaryota</taxon>
        <taxon>Metazoa</taxon>
        <taxon>Spiralia</taxon>
        <taxon>Lophotrochozoa</taxon>
        <taxon>Mollusca</taxon>
        <taxon>Gastropoda</taxon>
        <taxon>Heterobranchia</taxon>
        <taxon>Euthyneura</taxon>
        <taxon>Panpulmonata</taxon>
        <taxon>Sacoglossa</taxon>
        <taxon>Placobranchoidea</taxon>
        <taxon>Plakobranchidae</taxon>
        <taxon>Elysia</taxon>
    </lineage>
</organism>
<dbReference type="Pfam" id="PF13843">
    <property type="entry name" value="DDE_Tnp_1_7"/>
    <property type="match status" value="1"/>
</dbReference>
<gene>
    <name evidence="4" type="ORF">RRG08_030296</name>
</gene>
<feature type="region of interest" description="Disordered" evidence="1">
    <location>
        <begin position="1"/>
        <end position="44"/>
    </location>
</feature>
<feature type="compositionally biased region" description="Acidic residues" evidence="1">
    <location>
        <begin position="1"/>
        <end position="35"/>
    </location>
</feature>
<dbReference type="EMBL" id="JAWDGP010006114">
    <property type="protein sequence ID" value="KAK3746884.1"/>
    <property type="molecule type" value="Genomic_DNA"/>
</dbReference>
<dbReference type="Pfam" id="PF13842">
    <property type="entry name" value="zf-Tnp_2"/>
    <property type="match status" value="1"/>
</dbReference>
<evidence type="ECO:0000313" key="5">
    <source>
        <dbReference type="Proteomes" id="UP001283361"/>
    </source>
</evidence>
<evidence type="ECO:0000259" key="3">
    <source>
        <dbReference type="Pfam" id="PF13843"/>
    </source>
</evidence>
<evidence type="ECO:0000313" key="4">
    <source>
        <dbReference type="EMBL" id="KAK3746884.1"/>
    </source>
</evidence>
<evidence type="ECO:0000256" key="1">
    <source>
        <dbReference type="SAM" id="MobiDB-lite"/>
    </source>
</evidence>